<organism evidence="1 2">
    <name type="scientific">Vibrio kanaloae</name>
    <dbReference type="NCBI Taxonomy" id="170673"/>
    <lineage>
        <taxon>Bacteria</taxon>
        <taxon>Pseudomonadati</taxon>
        <taxon>Pseudomonadota</taxon>
        <taxon>Gammaproteobacteria</taxon>
        <taxon>Vibrionales</taxon>
        <taxon>Vibrionaceae</taxon>
        <taxon>Vibrio</taxon>
    </lineage>
</organism>
<dbReference type="RefSeq" id="WP_136997328.1">
    <property type="nucleotide sequence ID" value="NZ_SYUW01000013.1"/>
</dbReference>
<dbReference type="AlphaFoldDB" id="A0A4U1Z3H2"/>
<dbReference type="InterPro" id="IPR011067">
    <property type="entry name" value="Plasmid_toxin/cell-grow_inhib"/>
</dbReference>
<dbReference type="GO" id="GO:0003677">
    <property type="term" value="F:DNA binding"/>
    <property type="evidence" value="ECO:0007669"/>
    <property type="project" value="InterPro"/>
</dbReference>
<sequence>MGLKHSPKVGQILMCDFKGMKEPEMVKRRPVIVIKSSRYGPKLVQVACLSTAAPEPQMDYHMLIDDKYLPRDKFFEGKETWLKGDMIYTMGFERLDLIRLGFDNGKRVYFGQSLSRENMKNIFTCVLHGMNLGHLSNHL</sequence>
<dbReference type="Gene3D" id="2.30.30.110">
    <property type="match status" value="1"/>
</dbReference>
<evidence type="ECO:0000313" key="1">
    <source>
        <dbReference type="EMBL" id="TKF27496.1"/>
    </source>
</evidence>
<proteinExistence type="predicted"/>
<accession>A0A4U1Z3H2</accession>
<dbReference type="InterPro" id="IPR003477">
    <property type="entry name" value="PemK-like"/>
</dbReference>
<protein>
    <submittedName>
        <fullName evidence="1">Type II toxin-antitoxin system PemK/MazF family toxin</fullName>
    </submittedName>
</protein>
<evidence type="ECO:0000313" key="2">
    <source>
        <dbReference type="Proteomes" id="UP000305234"/>
    </source>
</evidence>
<comment type="caution">
    <text evidence="1">The sequence shown here is derived from an EMBL/GenBank/DDBJ whole genome shotgun (WGS) entry which is preliminary data.</text>
</comment>
<dbReference type="EMBL" id="SYUW01000013">
    <property type="protein sequence ID" value="TKF27496.1"/>
    <property type="molecule type" value="Genomic_DNA"/>
</dbReference>
<dbReference type="SUPFAM" id="SSF50118">
    <property type="entry name" value="Cell growth inhibitor/plasmid maintenance toxic component"/>
    <property type="match status" value="1"/>
</dbReference>
<name>A0A4U1Z3H2_9VIBR</name>
<gene>
    <name evidence="1" type="ORF">FCV52_04575</name>
</gene>
<dbReference type="Pfam" id="PF02452">
    <property type="entry name" value="PemK_toxin"/>
    <property type="match status" value="1"/>
</dbReference>
<dbReference type="Proteomes" id="UP000305234">
    <property type="component" value="Unassembled WGS sequence"/>
</dbReference>
<reference evidence="1 2" key="1">
    <citation type="submission" date="2019-04" db="EMBL/GenBank/DDBJ databases">
        <title>A reverse ecology approach based on a biological definition of microbial populations.</title>
        <authorList>
            <person name="Arevalo P."/>
            <person name="Vaninsberghe D."/>
            <person name="Elsherbini J."/>
            <person name="Gore J."/>
            <person name="Polz M."/>
        </authorList>
    </citation>
    <scope>NUCLEOTIDE SEQUENCE [LARGE SCALE GENOMIC DNA]</scope>
    <source>
        <strain evidence="1 2">10N.261.46.E4</strain>
    </source>
</reference>